<protein>
    <submittedName>
        <fullName evidence="2">Calcineurin-like phosphoesterase</fullName>
    </submittedName>
</protein>
<organism evidence="2 3">
    <name type="scientific">Metarhizium robertsii</name>
    <dbReference type="NCBI Taxonomy" id="568076"/>
    <lineage>
        <taxon>Eukaryota</taxon>
        <taxon>Fungi</taxon>
        <taxon>Dikarya</taxon>
        <taxon>Ascomycota</taxon>
        <taxon>Pezizomycotina</taxon>
        <taxon>Sordariomycetes</taxon>
        <taxon>Hypocreomycetidae</taxon>
        <taxon>Hypocreales</taxon>
        <taxon>Clavicipitaceae</taxon>
        <taxon>Metarhizium</taxon>
    </lineage>
</organism>
<dbReference type="Gene3D" id="3.60.21.10">
    <property type="match status" value="1"/>
</dbReference>
<feature type="domain" description="Calcineurin-like phosphoesterase" evidence="1">
    <location>
        <begin position="6"/>
        <end position="211"/>
    </location>
</feature>
<dbReference type="SUPFAM" id="SSF56300">
    <property type="entry name" value="Metallo-dependent phosphatases"/>
    <property type="match status" value="1"/>
</dbReference>
<dbReference type="CDD" id="cd07379">
    <property type="entry name" value="MPP_239FB"/>
    <property type="match status" value="1"/>
</dbReference>
<sequence>MDIKTRFLILSDTHAEDWAPRVASLPPIDVAIHCGDLTEESKMAEFRTSLQLLNSIEAPLKLVIAGNHDFTLDTPKFQQKLAETNASIEPELIKKAFGDIGEAQSLFHDARANGIIFLDEGTHHFTLRNGASLTVYASPYTPSLGDWGFQFNPKDSHNFAIDKGVDVAITHGPPRGVLDMTSSRQRAGCEALFSAVAASRPRLHCFGHIHEGWGARFVTWRDGTLGEKPLHFSNIDNERSCTIETLSSLYPRKFDTAETIAEKNMKRQQYISNGFCRTSHCKGDDSPVQPGLQTLFVNAAIQGLDEDSTQLPWIVDIELPKSDVLGEKGECDI</sequence>
<evidence type="ECO:0000313" key="3">
    <source>
        <dbReference type="Proteomes" id="UP000030151"/>
    </source>
</evidence>
<dbReference type="PANTHER" id="PTHR12905:SF0">
    <property type="entry name" value="CALCINEURIN-LIKE PHOSPHOESTERASE DOMAIN-CONTAINING PROTEIN"/>
    <property type="match status" value="1"/>
</dbReference>
<evidence type="ECO:0000313" key="2">
    <source>
        <dbReference type="EMBL" id="EXU96747.1"/>
    </source>
</evidence>
<name>A0A0A1UPL4_9HYPO</name>
<dbReference type="InterPro" id="IPR004843">
    <property type="entry name" value="Calcineurin-like_PHP"/>
</dbReference>
<evidence type="ECO:0000259" key="1">
    <source>
        <dbReference type="Pfam" id="PF00149"/>
    </source>
</evidence>
<reference evidence="2 3" key="1">
    <citation type="submission" date="2014-02" db="EMBL/GenBank/DDBJ databases">
        <title>The genome sequence of the entomopathogenic fungus Metarhizium robertsii ARSEF 2575.</title>
        <authorList>
            <person name="Giuliano Garisto Donzelli B."/>
            <person name="Roe B.A."/>
            <person name="Macmil S.L."/>
            <person name="Krasnoff S.B."/>
            <person name="Gibson D.M."/>
        </authorList>
    </citation>
    <scope>NUCLEOTIDE SEQUENCE [LARGE SCALE GENOMIC DNA]</scope>
    <source>
        <strain evidence="2 3">ARSEF 2575</strain>
    </source>
</reference>
<proteinExistence type="predicted"/>
<dbReference type="AlphaFoldDB" id="A0A0A1UPL4"/>
<dbReference type="GO" id="GO:0016787">
    <property type="term" value="F:hydrolase activity"/>
    <property type="evidence" value="ECO:0007669"/>
    <property type="project" value="InterPro"/>
</dbReference>
<accession>A0A0A1UPL4</accession>
<dbReference type="OrthoDB" id="630188at2759"/>
<dbReference type="InterPro" id="IPR029052">
    <property type="entry name" value="Metallo-depent_PP-like"/>
</dbReference>
<dbReference type="Proteomes" id="UP000030151">
    <property type="component" value="Unassembled WGS sequence"/>
</dbReference>
<gene>
    <name evidence="2" type="ORF">X797_010144</name>
</gene>
<dbReference type="EMBL" id="JELW01000045">
    <property type="protein sequence ID" value="EXU96747.1"/>
    <property type="molecule type" value="Genomic_DNA"/>
</dbReference>
<dbReference type="InterPro" id="IPR051693">
    <property type="entry name" value="UPF0046_metallophosphoest"/>
</dbReference>
<comment type="caution">
    <text evidence="2">The sequence shown here is derived from an EMBL/GenBank/DDBJ whole genome shotgun (WGS) entry which is preliminary data.</text>
</comment>
<dbReference type="eggNOG" id="KOG3947">
    <property type="taxonomic scope" value="Eukaryota"/>
</dbReference>
<dbReference type="Pfam" id="PF00149">
    <property type="entry name" value="Metallophos"/>
    <property type="match status" value="1"/>
</dbReference>
<dbReference type="PANTHER" id="PTHR12905">
    <property type="entry name" value="METALLOPHOSPHOESTERASE"/>
    <property type="match status" value="1"/>
</dbReference>
<dbReference type="HOGENOM" id="CLU_041441_2_0_1"/>